<evidence type="ECO:0000256" key="1">
    <source>
        <dbReference type="ARBA" id="ARBA00004651"/>
    </source>
</evidence>
<dbReference type="CDD" id="cd13127">
    <property type="entry name" value="MATE_tuaB_like"/>
    <property type="match status" value="1"/>
</dbReference>
<dbReference type="Pfam" id="PF13440">
    <property type="entry name" value="Polysacc_synt_3"/>
    <property type="match status" value="1"/>
</dbReference>
<reference evidence="8 9" key="1">
    <citation type="submission" date="2022-03" db="EMBL/GenBank/DDBJ databases">
        <authorList>
            <person name="Jo J.-H."/>
            <person name="Im W.-T."/>
        </authorList>
    </citation>
    <scope>NUCLEOTIDE SEQUENCE [LARGE SCALE GENOMIC DNA]</scope>
    <source>
        <strain evidence="8 9">MA9</strain>
    </source>
</reference>
<accession>A0ABS9U9W6</accession>
<comment type="similarity">
    <text evidence="2">Belongs to the polysaccharide synthase family.</text>
</comment>
<evidence type="ECO:0000256" key="3">
    <source>
        <dbReference type="ARBA" id="ARBA00022475"/>
    </source>
</evidence>
<feature type="transmembrane region" description="Helical" evidence="7">
    <location>
        <begin position="116"/>
        <end position="135"/>
    </location>
</feature>
<feature type="transmembrane region" description="Helical" evidence="7">
    <location>
        <begin position="46"/>
        <end position="70"/>
    </location>
</feature>
<comment type="caution">
    <text evidence="8">The sequence shown here is derived from an EMBL/GenBank/DDBJ whole genome shotgun (WGS) entry which is preliminary data.</text>
</comment>
<protein>
    <submittedName>
        <fullName evidence="8">Lipopolysaccharide biosynthesis protein</fullName>
    </submittedName>
</protein>
<evidence type="ECO:0000256" key="6">
    <source>
        <dbReference type="ARBA" id="ARBA00023136"/>
    </source>
</evidence>
<dbReference type="PANTHER" id="PTHR30250">
    <property type="entry name" value="PST FAMILY PREDICTED COLANIC ACID TRANSPORTER"/>
    <property type="match status" value="1"/>
</dbReference>
<dbReference type="PANTHER" id="PTHR30250:SF10">
    <property type="entry name" value="LIPOPOLYSACCHARIDE BIOSYNTHESIS PROTEIN WZXC"/>
    <property type="match status" value="1"/>
</dbReference>
<comment type="subcellular location">
    <subcellularLocation>
        <location evidence="1">Cell membrane</location>
        <topology evidence="1">Multi-pass membrane protein</topology>
    </subcellularLocation>
</comment>
<proteinExistence type="inferred from homology"/>
<keyword evidence="3" id="KW-1003">Cell membrane</keyword>
<keyword evidence="4 7" id="KW-0812">Transmembrane</keyword>
<feature type="transmembrane region" description="Helical" evidence="7">
    <location>
        <begin position="321"/>
        <end position="345"/>
    </location>
</feature>
<evidence type="ECO:0000256" key="2">
    <source>
        <dbReference type="ARBA" id="ARBA00007430"/>
    </source>
</evidence>
<feature type="transmembrane region" description="Helical" evidence="7">
    <location>
        <begin position="172"/>
        <end position="194"/>
    </location>
</feature>
<feature type="transmembrane region" description="Helical" evidence="7">
    <location>
        <begin position="417"/>
        <end position="437"/>
    </location>
</feature>
<evidence type="ECO:0000256" key="7">
    <source>
        <dbReference type="SAM" id="Phobius"/>
    </source>
</evidence>
<dbReference type="Proteomes" id="UP001316087">
    <property type="component" value="Unassembled WGS sequence"/>
</dbReference>
<keyword evidence="5 7" id="KW-1133">Transmembrane helix</keyword>
<dbReference type="InterPro" id="IPR050833">
    <property type="entry name" value="Poly_Biosynth_Transport"/>
</dbReference>
<feature type="transmembrane region" description="Helical" evidence="7">
    <location>
        <begin position="147"/>
        <end position="166"/>
    </location>
</feature>
<dbReference type="EMBL" id="JAKZFC010000001">
    <property type="protein sequence ID" value="MCH7321028.1"/>
    <property type="molecule type" value="Genomic_DNA"/>
</dbReference>
<dbReference type="RefSeq" id="WP_241368072.1">
    <property type="nucleotide sequence ID" value="NZ_JAKZFC010000001.1"/>
</dbReference>
<feature type="transmembrane region" description="Helical" evidence="7">
    <location>
        <begin position="21"/>
        <end position="40"/>
    </location>
</feature>
<keyword evidence="9" id="KW-1185">Reference proteome</keyword>
<feature type="transmembrane region" description="Helical" evidence="7">
    <location>
        <begin position="449"/>
        <end position="473"/>
    </location>
</feature>
<feature type="transmembrane region" description="Helical" evidence="7">
    <location>
        <begin position="290"/>
        <end position="309"/>
    </location>
</feature>
<gene>
    <name evidence="8" type="ORF">LZ480_03915</name>
</gene>
<sequence>MDLHITKFKVLSSLLWKLMERGGVQGIQFIVMIVLARILLPDDFGLIVLVTVFISMAGIVTQGGFNLALIQKKKVDVVDFSSVFYLNLFIASILYILLFFTAPYIASFFEQPQLKFILRILAISLFFYSFSAIQNTIISREFQFKKLFISTLTASIIAGIVGIAMAYTNYGIWALVGFQLTNQFLVTIILWFTIKWRPKLLFSYKRIKRLFSFGWKLLVSSLIDAIDINIRSLLIGKFFNPAILGFYNRGEQFPNLLVNNINGAIQAVMFPTLSSHQDDRNRVKEMVRRAIVTSSFVIFPMMVGLAVIAEPLVELLLTEKWLPTVPFIQIFCVGYALWPIHTANLQAINALGRSDIFLKLEIIKKLLGLFVLIVSIPFGVYAVAISIVFGGVIASFINAYPNSKLLNYSIREQWNDVIPSLLLSIVMGTVIYTIHWLQMSAMLTILAQVFAGIVIYIGLAALFRLECFSYLLVTLKGLLRSKRSMQLKVD</sequence>
<evidence type="ECO:0000313" key="9">
    <source>
        <dbReference type="Proteomes" id="UP001316087"/>
    </source>
</evidence>
<evidence type="ECO:0000313" key="8">
    <source>
        <dbReference type="EMBL" id="MCH7321028.1"/>
    </source>
</evidence>
<evidence type="ECO:0000256" key="4">
    <source>
        <dbReference type="ARBA" id="ARBA00022692"/>
    </source>
</evidence>
<keyword evidence="6 7" id="KW-0472">Membrane</keyword>
<feature type="transmembrane region" description="Helical" evidence="7">
    <location>
        <begin position="82"/>
        <end position="104"/>
    </location>
</feature>
<name>A0ABS9U9W6_9BACL</name>
<organism evidence="8 9">
    <name type="scientific">Solibacillus palustris</name>
    <dbReference type="NCBI Taxonomy" id="2908203"/>
    <lineage>
        <taxon>Bacteria</taxon>
        <taxon>Bacillati</taxon>
        <taxon>Bacillota</taxon>
        <taxon>Bacilli</taxon>
        <taxon>Bacillales</taxon>
        <taxon>Caryophanaceae</taxon>
        <taxon>Solibacillus</taxon>
    </lineage>
</organism>
<feature type="transmembrane region" description="Helical" evidence="7">
    <location>
        <begin position="366"/>
        <end position="397"/>
    </location>
</feature>
<evidence type="ECO:0000256" key="5">
    <source>
        <dbReference type="ARBA" id="ARBA00022989"/>
    </source>
</evidence>